<reference evidence="2" key="1">
    <citation type="submission" date="2024-07" db="EMBL/GenBank/DDBJ databases">
        <authorList>
            <person name="Yu S.T."/>
        </authorList>
    </citation>
    <scope>NUCLEOTIDE SEQUENCE</scope>
    <source>
        <strain evidence="2">Y1</strain>
    </source>
</reference>
<dbReference type="RefSeq" id="WP_369182707.1">
    <property type="nucleotide sequence ID" value="NZ_CP163445.1"/>
</dbReference>
<gene>
    <name evidence="2" type="ORF">AB2U05_06685</name>
</gene>
<keyword evidence="1" id="KW-0812">Transmembrane</keyword>
<keyword evidence="1" id="KW-1133">Transmembrane helix</keyword>
<keyword evidence="1" id="KW-0472">Membrane</keyword>
<evidence type="ECO:0000256" key="1">
    <source>
        <dbReference type="SAM" id="Phobius"/>
    </source>
</evidence>
<name>A0AB39TE99_9ACTN</name>
<proteinExistence type="predicted"/>
<organism evidence="2">
    <name type="scientific">Streptomyces sp. Y1</name>
    <dbReference type="NCBI Taxonomy" id="3238634"/>
    <lineage>
        <taxon>Bacteria</taxon>
        <taxon>Bacillati</taxon>
        <taxon>Actinomycetota</taxon>
        <taxon>Actinomycetes</taxon>
        <taxon>Kitasatosporales</taxon>
        <taxon>Streptomycetaceae</taxon>
        <taxon>Streptomyces</taxon>
    </lineage>
</organism>
<dbReference type="AlphaFoldDB" id="A0AB39TE99"/>
<sequence length="102" mass="10614">MFIVLVLLVAGTGLLVMGYDKLHTAVPTCFGKPMSPGDVCHARPVEVTEGMPKPQDSTYAEQLDSLTSGGWTAIGIGAAVLALAVVLAAAFTTSAIQERRDP</sequence>
<evidence type="ECO:0000313" key="2">
    <source>
        <dbReference type="EMBL" id="XDQ78181.1"/>
    </source>
</evidence>
<protein>
    <submittedName>
        <fullName evidence="2">Uncharacterized protein</fullName>
    </submittedName>
</protein>
<accession>A0AB39TE99</accession>
<dbReference type="EMBL" id="CP163445">
    <property type="protein sequence ID" value="XDQ78181.1"/>
    <property type="molecule type" value="Genomic_DNA"/>
</dbReference>
<feature type="transmembrane region" description="Helical" evidence="1">
    <location>
        <begin position="71"/>
        <end position="96"/>
    </location>
</feature>